<sequence length="1658" mass="186047">MGLSTPNSWRRYNTKLKICSALTGSLYSRKVLCHLRFRNFAYQLGDARGLEHRLSYYPDASYYKVTSPDGSTSILSVNNDGNLSNYQDAEGKRTNIGYNSLGYLNSMTLPTGGQIEIDYSQNQDGIPACNTSSCTLSTATYLPVVIAVKRYLNAGSVPQVINYDYSTSKQTNFSGFPNYGLNNANHKDLTLEDGDNTYTYKSIQQSGANGIYQQDVTTYNHLHLPIEVKHYYKDPATNNWVLQSADKSYYEGLNASAKSASDAFNDQENAYDFPSYQQLQSSGNYAKVRNHFSYFVDKGNTRTSFLHSEYNDYGLPTLQVRYDQSKGSYQLKDKTAYYYSYDKDASKGEILIIHYDPLLSNAQQYQYHLTQSDQYGNKVYEETGYSNDISGSQLTAERITRESFYNVGESKELNINDNFPTLVKSEISQWATKDHSGIQSTEVDYSYSYNQEDKTLTTTTTSQADDRRISSIQTTDYRNGSILSQSEPFDADEKPTTSSLNQYDILGRLTKSIDNAGNEVDHFYGFGNVDEDNYVESCTNPLHLSTQGDIEASGVCQKQVFDGLGNPWKSYTNIGGYTDGVHWQLLNEIIYDAALRKISEINYSQHFDGQAEAADQDAITTTYEYNPKGEMVATRQYFGIKRSNLYDDTSSQLVNKNTQESDQINQVIASAYNNQLMRKSYFTDNGDITRSDAYTSNYNKSLTSNNITLSALGQTLAQQSTLNVNDQTQLLFSATNQYDLLNKLTDHMVNFYQEGQLKVNVTSHQEYDLLGNLLSKQVMVGKYQATSELSSFNNFGQLTTLKNNNNQIKTYTYDPKGQVAQTTDYAGVMTEYHYNVQDSLTDKTIHGKHTINYHYDYYAPDSAEGYQVSDVIKAVDGEVSSHIHYEYSNVQQGNQLTAITYCDSENCHLGDAGSHSIRYTYDQYNRLKTQTDVAGNTETYYYSDTPLATADNFPITSIVYQGANGQKHQLSFNYVGDNSINPLKAQDPTQVGKIAKITLDGDLTETYVYYQTTDNPHLSGKLKTLSISDHNGLQQAIEYKYDLETGFVIEKDYYYRDSDNNIVQNYTLDALGKILESRTTDAKGILTEDTLYTYDDANINILTKEDGLTKATIYYGYDKDNRLICERDSQGELRTCLSSPQSSQDYQYDINGELISDTIHHQTFAYDDEKQLVSFADNSKKITATYAYNANGMRSQKIINQQTIHYYYDNSQVPQLINEVLVTNTEKPQTASYLINGDQRYIRMYEDDNAQSHDQILLGDHKDINATLENDKLSVNYYDSYGIQLSDLSVLPVLTSNQDNILTLSYNPWGYASAYTDQESMLQYNRVRFYNPAIQRFIQRDEALAPMNKYAYALGNGVAYVDPTGNNAGLAFLSGFLNPIIGIAGGSLDTNMNWHWVDGASEYFKGVAHSSIGFVGNLAWGLGAGNNVGSFEYAVDRTMLVGSIKNSIQSGINGNTDNMAQSLGSLTTETAMILAGSYPGAEFGELSTASFKVKIRSLAYAKSIANNTVWTVLVGPLVFPLKEIAKGYIHSKATGIDFKYNNAYQDKSIWVKLDRWLFKRTNKYNIGTSSFKGTALRRLGNFGLSKATLADINEAIGDYQPQPSSSSASLTESSESKVESIKEISETQGMMDNDSNYSFLDQSYKGGNLSFSDIDNIE</sequence>
<reference evidence="2" key="2">
    <citation type="submission" date="2020-09" db="EMBL/GenBank/DDBJ databases">
        <authorList>
            <person name="Sun Q."/>
            <person name="Zhou Y."/>
        </authorList>
    </citation>
    <scope>NUCLEOTIDE SEQUENCE</scope>
    <source>
        <strain evidence="2">CGMCC 1.15758</strain>
    </source>
</reference>
<dbReference type="InterPro" id="IPR006530">
    <property type="entry name" value="YD"/>
</dbReference>
<dbReference type="Proteomes" id="UP000636949">
    <property type="component" value="Unassembled WGS sequence"/>
</dbReference>
<proteinExistence type="predicted"/>
<dbReference type="EMBL" id="BMJS01000015">
    <property type="protein sequence ID" value="GGF98912.1"/>
    <property type="molecule type" value="Genomic_DNA"/>
</dbReference>
<evidence type="ECO:0000313" key="2">
    <source>
        <dbReference type="EMBL" id="GGF98912.1"/>
    </source>
</evidence>
<evidence type="ECO:0000256" key="1">
    <source>
        <dbReference type="SAM" id="MobiDB-lite"/>
    </source>
</evidence>
<dbReference type="InterPro" id="IPR022385">
    <property type="entry name" value="Rhs_assc_core"/>
</dbReference>
<comment type="caution">
    <text evidence="2">The sequence shown here is derived from an EMBL/GenBank/DDBJ whole genome shotgun (WGS) entry which is preliminary data.</text>
</comment>
<gene>
    <name evidence="2" type="ORF">GCM10010995_15200</name>
</gene>
<evidence type="ECO:0000313" key="3">
    <source>
        <dbReference type="Proteomes" id="UP000636949"/>
    </source>
</evidence>
<reference evidence="2" key="1">
    <citation type="journal article" date="2014" name="Int. J. Syst. Evol. Microbiol.">
        <title>Complete genome sequence of Corynebacterium casei LMG S-19264T (=DSM 44701T), isolated from a smear-ripened cheese.</title>
        <authorList>
            <consortium name="US DOE Joint Genome Institute (JGI-PGF)"/>
            <person name="Walter F."/>
            <person name="Albersmeier A."/>
            <person name="Kalinowski J."/>
            <person name="Ruckert C."/>
        </authorList>
    </citation>
    <scope>NUCLEOTIDE SEQUENCE</scope>
    <source>
        <strain evidence="2">CGMCC 1.15758</strain>
    </source>
</reference>
<dbReference type="NCBIfam" id="TIGR01643">
    <property type="entry name" value="YD_repeat_2x"/>
    <property type="match status" value="1"/>
</dbReference>
<dbReference type="InterPro" id="IPR050708">
    <property type="entry name" value="T6SS_VgrG/RHS"/>
</dbReference>
<feature type="compositionally biased region" description="Low complexity" evidence="1">
    <location>
        <begin position="1604"/>
        <end position="1613"/>
    </location>
</feature>
<name>A0A8J2Z4N8_9GAMM</name>
<keyword evidence="3" id="KW-1185">Reference proteome</keyword>
<dbReference type="PANTHER" id="PTHR32305:SF15">
    <property type="entry name" value="PROTEIN RHSA-RELATED"/>
    <property type="match status" value="1"/>
</dbReference>
<dbReference type="OrthoDB" id="5620365at2"/>
<dbReference type="NCBIfam" id="TIGR03696">
    <property type="entry name" value="Rhs_assc_core"/>
    <property type="match status" value="1"/>
</dbReference>
<feature type="region of interest" description="Disordered" evidence="1">
    <location>
        <begin position="1598"/>
        <end position="1634"/>
    </location>
</feature>
<evidence type="ECO:0008006" key="4">
    <source>
        <dbReference type="Google" id="ProtNLM"/>
    </source>
</evidence>
<dbReference type="RefSeq" id="WP_117002804.1">
    <property type="nucleotide sequence ID" value="NZ_BMJS01000015.1"/>
</dbReference>
<dbReference type="Gene3D" id="2.180.10.10">
    <property type="entry name" value="RHS repeat-associated core"/>
    <property type="match status" value="2"/>
</dbReference>
<protein>
    <recommendedName>
        <fullName evidence="4">RHS repeat-associated core domain-containing protein</fullName>
    </recommendedName>
</protein>
<feature type="compositionally biased region" description="Basic and acidic residues" evidence="1">
    <location>
        <begin position="1614"/>
        <end position="1625"/>
    </location>
</feature>
<organism evidence="2 3">
    <name type="scientific">Cysteiniphilum litorale</name>
    <dbReference type="NCBI Taxonomy" id="2056700"/>
    <lineage>
        <taxon>Bacteria</taxon>
        <taxon>Pseudomonadati</taxon>
        <taxon>Pseudomonadota</taxon>
        <taxon>Gammaproteobacteria</taxon>
        <taxon>Thiotrichales</taxon>
        <taxon>Fastidiosibacteraceae</taxon>
        <taxon>Cysteiniphilum</taxon>
    </lineage>
</organism>
<dbReference type="PANTHER" id="PTHR32305">
    <property type="match status" value="1"/>
</dbReference>
<accession>A0A8J2Z4N8</accession>